<reference evidence="2" key="1">
    <citation type="submission" date="2021-01" db="EMBL/GenBank/DDBJ databases">
        <title>Modified the classification status of verrucomicrobia.</title>
        <authorList>
            <person name="Feng X."/>
        </authorList>
    </citation>
    <scope>NUCLEOTIDE SEQUENCE</scope>
    <source>
        <strain evidence="2">JCM 18052</strain>
    </source>
</reference>
<feature type="compositionally biased region" description="Low complexity" evidence="1">
    <location>
        <begin position="216"/>
        <end position="231"/>
    </location>
</feature>
<proteinExistence type="predicted"/>
<sequence length="363" mass="38035">MKFPERARIGMDLIESFNQVLSWCKATRIIGVAGGRLKETPNGTIIEIPQQTVRAASSSGGRFIVSLSGQDLYVSRGSVYSTAQTDGSMVEPIEPTIDDVALVDGPSWDISEKPDDVMHKVWCVINKYNYDSRLELVTDSPDLEDNESAVHIAEVTFSSDGDTRSAVIEQLWACDISWYRGGLATSSGSGSNDASGSDGSHGSGSEGSSDIDESSNDASSEMSSSEVSSSSGGVPCPTISGVEVTLVAVDGVEGADCIPDKNENAAADDLAYLTYNVAALITEAPEGCRLNMRASIGSGTSSTYLGRFWSGGEATVRVTFLGFPSTNYTVTVSIFQAIGFGGCDLGECTPVTEVITSPPGCSA</sequence>
<organism evidence="2 3">
    <name type="scientific">Luteolibacter yonseiensis</name>
    <dbReference type="NCBI Taxonomy" id="1144680"/>
    <lineage>
        <taxon>Bacteria</taxon>
        <taxon>Pseudomonadati</taxon>
        <taxon>Verrucomicrobiota</taxon>
        <taxon>Verrucomicrobiia</taxon>
        <taxon>Verrucomicrobiales</taxon>
        <taxon>Verrucomicrobiaceae</taxon>
        <taxon>Luteolibacter</taxon>
    </lineage>
</organism>
<gene>
    <name evidence="2" type="ORF">JIN84_12995</name>
</gene>
<evidence type="ECO:0000313" key="3">
    <source>
        <dbReference type="Proteomes" id="UP000600139"/>
    </source>
</evidence>
<evidence type="ECO:0000256" key="1">
    <source>
        <dbReference type="SAM" id="MobiDB-lite"/>
    </source>
</evidence>
<dbReference type="AlphaFoldDB" id="A0A934R3R0"/>
<feature type="region of interest" description="Disordered" evidence="1">
    <location>
        <begin position="187"/>
        <end position="236"/>
    </location>
</feature>
<feature type="compositionally biased region" description="Low complexity" evidence="1">
    <location>
        <begin position="187"/>
        <end position="198"/>
    </location>
</feature>
<accession>A0A934R3R0</accession>
<dbReference type="RefSeq" id="WP_200351469.1">
    <property type="nucleotide sequence ID" value="NZ_BAABHZ010000006.1"/>
</dbReference>
<dbReference type="EMBL" id="JAENIK010000011">
    <property type="protein sequence ID" value="MBK1816536.1"/>
    <property type="molecule type" value="Genomic_DNA"/>
</dbReference>
<protein>
    <submittedName>
        <fullName evidence="2">Uncharacterized protein</fullName>
    </submittedName>
</protein>
<keyword evidence="3" id="KW-1185">Reference proteome</keyword>
<dbReference type="Proteomes" id="UP000600139">
    <property type="component" value="Unassembled WGS sequence"/>
</dbReference>
<comment type="caution">
    <text evidence="2">The sequence shown here is derived from an EMBL/GenBank/DDBJ whole genome shotgun (WGS) entry which is preliminary data.</text>
</comment>
<name>A0A934R3R0_9BACT</name>
<evidence type="ECO:0000313" key="2">
    <source>
        <dbReference type="EMBL" id="MBK1816536.1"/>
    </source>
</evidence>